<feature type="domain" description="HTH tetR-type" evidence="5">
    <location>
        <begin position="18"/>
        <end position="78"/>
    </location>
</feature>
<keyword evidence="3" id="KW-0804">Transcription</keyword>
<keyword evidence="7" id="KW-1185">Reference proteome</keyword>
<gene>
    <name evidence="6" type="ORF">QWY28_16390</name>
</gene>
<evidence type="ECO:0000259" key="5">
    <source>
        <dbReference type="PROSITE" id="PS50977"/>
    </source>
</evidence>
<protein>
    <submittedName>
        <fullName evidence="6">TetR/AcrR family transcriptional regulator</fullName>
    </submittedName>
</protein>
<dbReference type="Pfam" id="PF00440">
    <property type="entry name" value="TetR_N"/>
    <property type="match status" value="1"/>
</dbReference>
<dbReference type="InterPro" id="IPR001647">
    <property type="entry name" value="HTH_TetR"/>
</dbReference>
<dbReference type="PROSITE" id="PS50977">
    <property type="entry name" value="HTH_TETR_2"/>
    <property type="match status" value="1"/>
</dbReference>
<dbReference type="PRINTS" id="PR00455">
    <property type="entry name" value="HTHTETR"/>
</dbReference>
<organism evidence="6 7">
    <name type="scientific">Nocardioides oceani</name>
    <dbReference type="NCBI Taxonomy" id="3058369"/>
    <lineage>
        <taxon>Bacteria</taxon>
        <taxon>Bacillati</taxon>
        <taxon>Actinomycetota</taxon>
        <taxon>Actinomycetes</taxon>
        <taxon>Propionibacteriales</taxon>
        <taxon>Nocardioidaceae</taxon>
        <taxon>Nocardioides</taxon>
    </lineage>
</organism>
<dbReference type="InterPro" id="IPR009057">
    <property type="entry name" value="Homeodomain-like_sf"/>
</dbReference>
<keyword evidence="2 4" id="KW-0238">DNA-binding</keyword>
<keyword evidence="1" id="KW-0805">Transcription regulation</keyword>
<name>A0ABT8FIM7_9ACTN</name>
<evidence type="ECO:0000313" key="6">
    <source>
        <dbReference type="EMBL" id="MDN4174541.1"/>
    </source>
</evidence>
<dbReference type="InterPro" id="IPR011075">
    <property type="entry name" value="TetR_C"/>
</dbReference>
<dbReference type="Proteomes" id="UP001168620">
    <property type="component" value="Unassembled WGS sequence"/>
</dbReference>
<dbReference type="PANTHER" id="PTHR30055">
    <property type="entry name" value="HTH-TYPE TRANSCRIPTIONAL REGULATOR RUTR"/>
    <property type="match status" value="1"/>
</dbReference>
<evidence type="ECO:0000256" key="4">
    <source>
        <dbReference type="PROSITE-ProRule" id="PRU00335"/>
    </source>
</evidence>
<dbReference type="Gene3D" id="1.10.10.60">
    <property type="entry name" value="Homeodomain-like"/>
    <property type="match status" value="1"/>
</dbReference>
<proteinExistence type="predicted"/>
<dbReference type="RefSeq" id="WP_300953635.1">
    <property type="nucleotide sequence ID" value="NZ_JAUHJQ010000007.1"/>
</dbReference>
<evidence type="ECO:0000313" key="7">
    <source>
        <dbReference type="Proteomes" id="UP001168620"/>
    </source>
</evidence>
<dbReference type="InterPro" id="IPR036271">
    <property type="entry name" value="Tet_transcr_reg_TetR-rel_C_sf"/>
</dbReference>
<dbReference type="SUPFAM" id="SSF46689">
    <property type="entry name" value="Homeodomain-like"/>
    <property type="match status" value="1"/>
</dbReference>
<dbReference type="SUPFAM" id="SSF48498">
    <property type="entry name" value="Tetracyclin repressor-like, C-terminal domain"/>
    <property type="match status" value="1"/>
</dbReference>
<dbReference type="EMBL" id="JAUHJQ010000007">
    <property type="protein sequence ID" value="MDN4174541.1"/>
    <property type="molecule type" value="Genomic_DNA"/>
</dbReference>
<feature type="DNA-binding region" description="H-T-H motif" evidence="4">
    <location>
        <begin position="41"/>
        <end position="60"/>
    </location>
</feature>
<dbReference type="Gene3D" id="1.10.357.10">
    <property type="entry name" value="Tetracycline Repressor, domain 2"/>
    <property type="match status" value="1"/>
</dbReference>
<evidence type="ECO:0000256" key="3">
    <source>
        <dbReference type="ARBA" id="ARBA00023163"/>
    </source>
</evidence>
<dbReference type="Pfam" id="PF16859">
    <property type="entry name" value="TetR_C_11"/>
    <property type="match status" value="1"/>
</dbReference>
<dbReference type="PANTHER" id="PTHR30055:SF148">
    <property type="entry name" value="TETR-FAMILY TRANSCRIPTIONAL REGULATOR"/>
    <property type="match status" value="1"/>
</dbReference>
<reference evidence="6" key="1">
    <citation type="submission" date="2023-06" db="EMBL/GenBank/DDBJ databases">
        <title>Draft genome sequence of Nocardioides sp. SOB77.</title>
        <authorList>
            <person name="Zhang G."/>
        </authorList>
    </citation>
    <scope>NUCLEOTIDE SEQUENCE</scope>
    <source>
        <strain evidence="6">SOB77</strain>
    </source>
</reference>
<comment type="caution">
    <text evidence="6">The sequence shown here is derived from an EMBL/GenBank/DDBJ whole genome shotgun (WGS) entry which is preliminary data.</text>
</comment>
<dbReference type="InterPro" id="IPR050109">
    <property type="entry name" value="HTH-type_TetR-like_transc_reg"/>
</dbReference>
<sequence>MASPHPAPRRSRGRPRTPGAEARILEAALEEYGERGWAGFTMDAVARRAGVGKSTVYLRWRDKDSLLLDAVEARAAGIEDVDTGSLRGDLEDLATNLFRHYLDPAGWATVRMAVDAAGAPSSLGTFTEKVARHHTDAVLPILQRAVDRGEVPADLPATTLVLCLYGAVTMNRLLLPGEGRTLGDDELRAQVQTIVDFVLAGAGAASATRPERTAR</sequence>
<accession>A0ABT8FIM7</accession>
<evidence type="ECO:0000256" key="2">
    <source>
        <dbReference type="ARBA" id="ARBA00023125"/>
    </source>
</evidence>
<evidence type="ECO:0000256" key="1">
    <source>
        <dbReference type="ARBA" id="ARBA00023015"/>
    </source>
</evidence>